<dbReference type="SUPFAM" id="SSF64167">
    <property type="entry name" value="SurE-like"/>
    <property type="match status" value="1"/>
</dbReference>
<feature type="transmembrane region" description="Helical" evidence="6">
    <location>
        <begin position="338"/>
        <end position="358"/>
    </location>
</feature>
<dbReference type="Proteomes" id="UP000194280">
    <property type="component" value="Unassembled WGS sequence"/>
</dbReference>
<accession>A0A1Z5TVG0</accession>
<reference evidence="8 9" key="1">
    <citation type="submission" date="2017-01" db="EMBL/GenBank/DDBJ databases">
        <title>The recent genome duplication of the halophilic yeast Hortaea werneckii: insights from long-read sequencing.</title>
        <authorList>
            <person name="Sinha S."/>
            <person name="Flibotte S."/>
            <person name="Neira M."/>
            <person name="Lenassi M."/>
            <person name="Gostincar C."/>
            <person name="Stajich J.E."/>
            <person name="Nislow C.E."/>
        </authorList>
    </citation>
    <scope>NUCLEOTIDE SEQUENCE [LARGE SCALE GENOMIC DNA]</scope>
    <source>
        <strain evidence="8 9">EXF-2000</strain>
    </source>
</reference>
<dbReference type="GO" id="GO:0016787">
    <property type="term" value="F:hydrolase activity"/>
    <property type="evidence" value="ECO:0007669"/>
    <property type="project" value="InterPro"/>
</dbReference>
<evidence type="ECO:0000256" key="4">
    <source>
        <dbReference type="ARBA" id="ARBA00023136"/>
    </source>
</evidence>
<comment type="subcellular location">
    <subcellularLocation>
        <location evidence="1">Membrane</location>
        <topology evidence="1">Multi-pass membrane protein</topology>
    </subcellularLocation>
</comment>
<feature type="transmembrane region" description="Helical" evidence="6">
    <location>
        <begin position="264"/>
        <end position="283"/>
    </location>
</feature>
<dbReference type="Gene3D" id="1.20.1250.20">
    <property type="entry name" value="MFS general substrate transporter like domains"/>
    <property type="match status" value="1"/>
</dbReference>
<evidence type="ECO:0000256" key="6">
    <source>
        <dbReference type="SAM" id="Phobius"/>
    </source>
</evidence>
<dbReference type="OrthoDB" id="5215911at2759"/>
<dbReference type="PANTHER" id="PTHR23502:SF30">
    <property type="entry name" value="TRANSPORTER, PUTATIVE (AFU_ORTHOLOGUE AFUA_8G04702)-RELATED"/>
    <property type="match status" value="1"/>
</dbReference>
<dbReference type="Gene3D" id="3.40.1210.10">
    <property type="entry name" value="Survival protein SurE-like phosphatase/nucleotidase"/>
    <property type="match status" value="1"/>
</dbReference>
<feature type="transmembrane region" description="Helical" evidence="6">
    <location>
        <begin position="75"/>
        <end position="96"/>
    </location>
</feature>
<dbReference type="AlphaFoldDB" id="A0A1Z5TVG0"/>
<evidence type="ECO:0000256" key="3">
    <source>
        <dbReference type="ARBA" id="ARBA00022989"/>
    </source>
</evidence>
<dbReference type="InterPro" id="IPR036523">
    <property type="entry name" value="SurE-like_sf"/>
</dbReference>
<evidence type="ECO:0000256" key="2">
    <source>
        <dbReference type="ARBA" id="ARBA00022692"/>
    </source>
</evidence>
<dbReference type="SUPFAM" id="SSF103473">
    <property type="entry name" value="MFS general substrate transporter"/>
    <property type="match status" value="1"/>
</dbReference>
<protein>
    <recommendedName>
        <fullName evidence="7">Major facilitator superfamily (MFS) profile domain-containing protein</fullName>
    </recommendedName>
</protein>
<keyword evidence="2 6" id="KW-0812">Transmembrane</keyword>
<proteinExistence type="predicted"/>
<feature type="compositionally biased region" description="Polar residues" evidence="5">
    <location>
        <begin position="126"/>
        <end position="142"/>
    </location>
</feature>
<evidence type="ECO:0000313" key="9">
    <source>
        <dbReference type="Proteomes" id="UP000194280"/>
    </source>
</evidence>
<keyword evidence="4 6" id="KW-0472">Membrane</keyword>
<dbReference type="Pfam" id="PF01975">
    <property type="entry name" value="SurE"/>
    <property type="match status" value="1"/>
</dbReference>
<evidence type="ECO:0000256" key="5">
    <source>
        <dbReference type="SAM" id="MobiDB-lite"/>
    </source>
</evidence>
<dbReference type="GO" id="GO:0005886">
    <property type="term" value="C:plasma membrane"/>
    <property type="evidence" value="ECO:0007669"/>
    <property type="project" value="TreeGrafter"/>
</dbReference>
<dbReference type="InterPro" id="IPR011701">
    <property type="entry name" value="MFS"/>
</dbReference>
<keyword evidence="3 6" id="KW-1133">Transmembrane helix</keyword>
<dbReference type="Pfam" id="PF07690">
    <property type="entry name" value="MFS_1"/>
    <property type="match status" value="1"/>
</dbReference>
<feature type="compositionally biased region" description="Low complexity" evidence="5">
    <location>
        <begin position="682"/>
        <end position="699"/>
    </location>
</feature>
<dbReference type="InParanoid" id="A0A1Z5TVG0"/>
<organism evidence="8 9">
    <name type="scientific">Hortaea werneckii EXF-2000</name>
    <dbReference type="NCBI Taxonomy" id="1157616"/>
    <lineage>
        <taxon>Eukaryota</taxon>
        <taxon>Fungi</taxon>
        <taxon>Dikarya</taxon>
        <taxon>Ascomycota</taxon>
        <taxon>Pezizomycotina</taxon>
        <taxon>Dothideomycetes</taxon>
        <taxon>Dothideomycetidae</taxon>
        <taxon>Mycosphaerellales</taxon>
        <taxon>Teratosphaeriaceae</taxon>
        <taxon>Hortaea</taxon>
    </lineage>
</organism>
<name>A0A1Z5TVG0_HORWE</name>
<dbReference type="PROSITE" id="PS50850">
    <property type="entry name" value="MFS"/>
    <property type="match status" value="1"/>
</dbReference>
<evidence type="ECO:0000259" key="7">
    <source>
        <dbReference type="PROSITE" id="PS50850"/>
    </source>
</evidence>
<feature type="transmembrane region" description="Helical" evidence="6">
    <location>
        <begin position="178"/>
        <end position="200"/>
    </location>
</feature>
<dbReference type="STRING" id="1157616.A0A1Z5TVG0"/>
<comment type="caution">
    <text evidence="8">The sequence shown here is derived from an EMBL/GenBank/DDBJ whole genome shotgun (WGS) entry which is preliminary data.</text>
</comment>
<sequence>MWGPYAASNGQWIAKNVLGGFFSAPIEALPEVSVSDVFFAHERGTFMGVYAFVLAGSNFFAPIICGFINDTLGYQWVFYIPAIFLAFAFVFLFFFLEETNYDRHALVEAKNDAPSPHETPEASPASEKTTVANETPDSSSAEVGTVLHRQKTYPQKLSLKDRRRPQRMPYRCMLSLRLLSWPVIFYAGFSYGSYLIWFNVLNGTASLILGGAPYNFSSSMVGLSYLSCLLGVIAAAVYTGYFSDWMALKLARRNNGIFEPEHRLWGFALPTLVLPASLILWGVGAAHGVHWFGLIVAMFGTAFCNTAGITLSVNYLVDSYHEISGDGMTTVMLIRNTMSFAIGYGITPTAATAALALASRTSAINILVGNDDGFGSAQMIEMVRLLRESGHNVVAVAPVDNQSGMGGRSVFSDLPELATASEYDIVPAGSPALGRAPFIDGVWYYNGTPAACAFVGLDYVLPNFANFTTPDLVVAGPNYGDNLGAFLYTLSGTAGYTYSSVGRGIPAIAFSGGNGEQRSYAWINETTESGYLDPATIQAQLAVDVVNTLVNNTNLGQPLLPQGYGLSVNTPYITSFSNDSCVSPPFIQTRLTGGAVTDIAAYNETSQTFHYEPIVPEGGINACINGDCSLPGETEVVEDSCFGSVSVFTVDYSAPLGEATTNIRQRLTPLVSFQDGGNDTDTGASATSSSSAAAGSTGTPAGGYGWGEKGSKHFGNGWGKGPQHGPPSKHHWNPRYVN</sequence>
<dbReference type="EMBL" id="MUNK01000001">
    <property type="protein sequence ID" value="OTA40010.1"/>
    <property type="molecule type" value="Genomic_DNA"/>
</dbReference>
<dbReference type="InterPro" id="IPR020846">
    <property type="entry name" value="MFS_dom"/>
</dbReference>
<feature type="domain" description="Major facilitator superfamily (MFS) profile" evidence="7">
    <location>
        <begin position="1"/>
        <end position="100"/>
    </location>
</feature>
<dbReference type="VEuPathDB" id="FungiDB:BTJ68_00207"/>
<dbReference type="PANTHER" id="PTHR23502">
    <property type="entry name" value="MAJOR FACILITATOR SUPERFAMILY"/>
    <property type="match status" value="1"/>
</dbReference>
<feature type="region of interest" description="Disordered" evidence="5">
    <location>
        <begin position="672"/>
        <end position="738"/>
    </location>
</feature>
<feature type="transmembrane region" description="Helical" evidence="6">
    <location>
        <begin position="220"/>
        <end position="243"/>
    </location>
</feature>
<keyword evidence="9" id="KW-1185">Reference proteome</keyword>
<feature type="region of interest" description="Disordered" evidence="5">
    <location>
        <begin position="111"/>
        <end position="144"/>
    </location>
</feature>
<gene>
    <name evidence="8" type="ORF">BTJ68_00207</name>
</gene>
<evidence type="ECO:0000256" key="1">
    <source>
        <dbReference type="ARBA" id="ARBA00004141"/>
    </source>
</evidence>
<feature type="transmembrane region" description="Helical" evidence="6">
    <location>
        <begin position="49"/>
        <end position="69"/>
    </location>
</feature>
<feature type="transmembrane region" description="Helical" evidence="6">
    <location>
        <begin position="289"/>
        <end position="317"/>
    </location>
</feature>
<dbReference type="InterPro" id="IPR036259">
    <property type="entry name" value="MFS_trans_sf"/>
</dbReference>
<evidence type="ECO:0000313" key="8">
    <source>
        <dbReference type="EMBL" id="OTA40010.1"/>
    </source>
</evidence>
<dbReference type="GO" id="GO:0022857">
    <property type="term" value="F:transmembrane transporter activity"/>
    <property type="evidence" value="ECO:0007669"/>
    <property type="project" value="InterPro"/>
</dbReference>
<dbReference type="InterPro" id="IPR002828">
    <property type="entry name" value="SurE-like_Pase/nucleotidase"/>
</dbReference>
<feature type="compositionally biased region" description="Basic residues" evidence="5">
    <location>
        <begin position="727"/>
        <end position="738"/>
    </location>
</feature>